<evidence type="ECO:0000313" key="7">
    <source>
        <dbReference type="EMBL" id="WXB10110.1"/>
    </source>
</evidence>
<evidence type="ECO:0000256" key="1">
    <source>
        <dbReference type="ARBA" id="ARBA00022729"/>
    </source>
</evidence>
<dbReference type="SUPFAM" id="SSF56112">
    <property type="entry name" value="Protein kinase-like (PK-like)"/>
    <property type="match status" value="1"/>
</dbReference>
<dbReference type="EMBL" id="CP089983">
    <property type="protein sequence ID" value="WXB10110.1"/>
    <property type="molecule type" value="Genomic_DNA"/>
</dbReference>
<sequence length="839" mass="90446">MGSSAHFGKYRFIATLGRGGMADVYLALQSGPVGFRKLVVVKKLRADVAEEDTYRAMLLDEARLAARLRHPNVVQTLEVGAHDGQHFMAMEYLEGQPLGRLATVAAKANAPVSAPIAVQIIMDVLSGLQYAHDLRDFDGTPLGIVHRDISPQNVFVTYDGEVKLVDFGIARTNLSNTATQAGTFKGKPSYTAPEQVRGDPIDRRADVFATGIVLWELLAQRRLFRAETPMEAMHKLLLEDIPLLSSVNPDVHPILDAVCARALQKDPDGRFESAAEMRAALQTFFDHAGIHPTPRDRVGEWVAHLFEKERTAVRDRIVECMRVQDGDAPRNIDSVPTLVLGPSSSQATPHSTSHPIYSTVRAEAKRSRDAATRRRLGLILAGITLALAAGATGVVVAHNLRAKPETAGAQIASQRDAAGNEERVLRLCGSNTIGAELAPALVEAYFKKKGFAQIARGPGKKPSSVDVRAARGDERPQVVSIEAEGSATAFTGLANGACDVGMSSRSIHDDEVALLAQKGLGEMRSPANEHVIALDGIAVVVHPNNTVRSLDADQLRRIFTGTAHDWSELGAAAGPISVFARDDASGTYDTFKHFILGKEKLVGAAKRFADSDALSDAVANEPGGIGFIGLAYIRSATALAVSDRGAPPMFPSPFTVTTEGYMLSRRLYFYTAARPSSPLTRELITFALSADGQNTARTTGFVDLNVRVHDPEACEKRCSARYVAAIKRARRLSLDFRFRSGTKELDSRGTRDLDRVVAFLNGQPGARVLLLGFSDGVGNPAQNLLLSRERAKAVGEELAARGVHPAQIDGFGAEMAVASNADESGRERNRRVEVWIAPE</sequence>
<dbReference type="SUPFAM" id="SSF53850">
    <property type="entry name" value="Periplasmic binding protein-like II"/>
    <property type="match status" value="1"/>
</dbReference>
<feature type="domain" description="OmpA-like" evidence="6">
    <location>
        <begin position="725"/>
        <end position="839"/>
    </location>
</feature>
<dbReference type="Pfam" id="PF00691">
    <property type="entry name" value="OmpA"/>
    <property type="match status" value="1"/>
</dbReference>
<dbReference type="Gene3D" id="1.10.510.10">
    <property type="entry name" value="Transferase(Phosphotransferase) domain 1"/>
    <property type="match status" value="1"/>
</dbReference>
<name>A0ABZ2LLS9_9BACT</name>
<dbReference type="SUPFAM" id="SSF103088">
    <property type="entry name" value="OmpA-like"/>
    <property type="match status" value="1"/>
</dbReference>
<evidence type="ECO:0000259" key="5">
    <source>
        <dbReference type="PROSITE" id="PS50011"/>
    </source>
</evidence>
<dbReference type="PROSITE" id="PS00107">
    <property type="entry name" value="PROTEIN_KINASE_ATP"/>
    <property type="match status" value="1"/>
</dbReference>
<dbReference type="CDD" id="cd07185">
    <property type="entry name" value="OmpA_C-like"/>
    <property type="match status" value="1"/>
</dbReference>
<keyword evidence="7" id="KW-0808">Transferase</keyword>
<keyword evidence="3" id="KW-0547">Nucleotide-binding</keyword>
<organism evidence="7 8">
    <name type="scientific">Pendulispora rubella</name>
    <dbReference type="NCBI Taxonomy" id="2741070"/>
    <lineage>
        <taxon>Bacteria</taxon>
        <taxon>Pseudomonadati</taxon>
        <taxon>Myxococcota</taxon>
        <taxon>Myxococcia</taxon>
        <taxon>Myxococcales</taxon>
        <taxon>Sorangiineae</taxon>
        <taxon>Pendulisporaceae</taxon>
        <taxon>Pendulispora</taxon>
    </lineage>
</organism>
<dbReference type="InterPro" id="IPR011009">
    <property type="entry name" value="Kinase-like_dom_sf"/>
</dbReference>
<dbReference type="CDD" id="cd14014">
    <property type="entry name" value="STKc_PknB_like"/>
    <property type="match status" value="1"/>
</dbReference>
<dbReference type="PANTHER" id="PTHR30570:SF1">
    <property type="entry name" value="PHOSPHATE-BINDING PROTEIN PSTS"/>
    <property type="match status" value="1"/>
</dbReference>
<feature type="binding site" evidence="3">
    <location>
        <position position="43"/>
    </location>
    <ligand>
        <name>ATP</name>
        <dbReference type="ChEBI" id="CHEBI:30616"/>
    </ligand>
</feature>
<dbReference type="InterPro" id="IPR024370">
    <property type="entry name" value="PBP_domain"/>
</dbReference>
<evidence type="ECO:0000313" key="8">
    <source>
        <dbReference type="Proteomes" id="UP001374803"/>
    </source>
</evidence>
<dbReference type="InterPro" id="IPR000719">
    <property type="entry name" value="Prot_kinase_dom"/>
</dbReference>
<dbReference type="PROSITE" id="PS50011">
    <property type="entry name" value="PROTEIN_KINASE_DOM"/>
    <property type="match status" value="1"/>
</dbReference>
<keyword evidence="2 4" id="KW-0472">Membrane</keyword>
<evidence type="ECO:0000256" key="4">
    <source>
        <dbReference type="SAM" id="Phobius"/>
    </source>
</evidence>
<dbReference type="GO" id="GO:0016301">
    <property type="term" value="F:kinase activity"/>
    <property type="evidence" value="ECO:0007669"/>
    <property type="project" value="UniProtKB-KW"/>
</dbReference>
<dbReference type="InterPro" id="IPR050811">
    <property type="entry name" value="Phosphate_ABC_transporter"/>
</dbReference>
<feature type="transmembrane region" description="Helical" evidence="4">
    <location>
        <begin position="376"/>
        <end position="397"/>
    </location>
</feature>
<dbReference type="InterPro" id="IPR017441">
    <property type="entry name" value="Protein_kinase_ATP_BS"/>
</dbReference>
<evidence type="ECO:0000256" key="3">
    <source>
        <dbReference type="PROSITE-ProRule" id="PRU10141"/>
    </source>
</evidence>
<dbReference type="CDD" id="cd13653">
    <property type="entry name" value="PBP2_phosphate_like_1"/>
    <property type="match status" value="1"/>
</dbReference>
<dbReference type="PROSITE" id="PS00109">
    <property type="entry name" value="PROTEIN_KINASE_TYR"/>
    <property type="match status" value="1"/>
</dbReference>
<dbReference type="InterPro" id="IPR006665">
    <property type="entry name" value="OmpA-like"/>
</dbReference>
<dbReference type="RefSeq" id="WP_394839787.1">
    <property type="nucleotide sequence ID" value="NZ_CP089929.1"/>
</dbReference>
<dbReference type="Gene3D" id="3.30.200.20">
    <property type="entry name" value="Phosphorylase Kinase, domain 1"/>
    <property type="match status" value="1"/>
</dbReference>
<dbReference type="Pfam" id="PF12849">
    <property type="entry name" value="PBP_like_2"/>
    <property type="match status" value="1"/>
</dbReference>
<keyword evidence="4" id="KW-0812">Transmembrane</keyword>
<feature type="domain" description="Protein kinase" evidence="5">
    <location>
        <begin position="10"/>
        <end position="285"/>
    </location>
</feature>
<keyword evidence="8" id="KW-1185">Reference proteome</keyword>
<dbReference type="PANTHER" id="PTHR30570">
    <property type="entry name" value="PERIPLASMIC PHOSPHATE BINDING COMPONENT OF PHOSPHATE ABC TRANSPORTER"/>
    <property type="match status" value="1"/>
</dbReference>
<dbReference type="Pfam" id="PF00069">
    <property type="entry name" value="Pkinase"/>
    <property type="match status" value="1"/>
</dbReference>
<protein>
    <submittedName>
        <fullName evidence="7">Protein kinase</fullName>
    </submittedName>
</protein>
<dbReference type="Gene3D" id="3.40.190.10">
    <property type="entry name" value="Periplasmic binding protein-like II"/>
    <property type="match status" value="2"/>
</dbReference>
<dbReference type="InterPro" id="IPR036737">
    <property type="entry name" value="OmpA-like_sf"/>
</dbReference>
<accession>A0ABZ2LLS9</accession>
<keyword evidence="4" id="KW-1133">Transmembrane helix</keyword>
<dbReference type="Gene3D" id="3.30.1330.60">
    <property type="entry name" value="OmpA-like domain"/>
    <property type="match status" value="1"/>
</dbReference>
<keyword evidence="1" id="KW-0732">Signal</keyword>
<gene>
    <name evidence="7" type="ORF">LVJ94_23145</name>
</gene>
<evidence type="ECO:0000259" key="6">
    <source>
        <dbReference type="PROSITE" id="PS51123"/>
    </source>
</evidence>
<proteinExistence type="predicted"/>
<keyword evidence="3" id="KW-0067">ATP-binding</keyword>
<dbReference type="InterPro" id="IPR008266">
    <property type="entry name" value="Tyr_kinase_AS"/>
</dbReference>
<keyword evidence="7" id="KW-0418">Kinase</keyword>
<dbReference type="Proteomes" id="UP001374803">
    <property type="component" value="Chromosome"/>
</dbReference>
<reference evidence="7" key="1">
    <citation type="submission" date="2021-12" db="EMBL/GenBank/DDBJ databases">
        <title>Discovery of the Pendulisporaceae a myxobacterial family with distinct sporulation behavior and unique specialized metabolism.</title>
        <authorList>
            <person name="Garcia R."/>
            <person name="Popoff A."/>
            <person name="Bader C.D."/>
            <person name="Loehr J."/>
            <person name="Walesch S."/>
            <person name="Walt C."/>
            <person name="Boldt J."/>
            <person name="Bunk B."/>
            <person name="Haeckl F.J.F.P.J."/>
            <person name="Gunesch A.P."/>
            <person name="Birkelbach J."/>
            <person name="Nuebel U."/>
            <person name="Pietschmann T."/>
            <person name="Bach T."/>
            <person name="Mueller R."/>
        </authorList>
    </citation>
    <scope>NUCLEOTIDE SEQUENCE</scope>
    <source>
        <strain evidence="7">MSr11367</strain>
    </source>
</reference>
<evidence type="ECO:0000256" key="2">
    <source>
        <dbReference type="PROSITE-ProRule" id="PRU00473"/>
    </source>
</evidence>
<dbReference type="PROSITE" id="PS51123">
    <property type="entry name" value="OMPA_2"/>
    <property type="match status" value="1"/>
</dbReference>